<reference evidence="1 2" key="1">
    <citation type="journal article" date="2014" name="Genome Biol. Evol.">
        <title>The genome of the myxosporean Thelohanellus kitauei shows adaptations to nutrient acquisition within its fish host.</title>
        <authorList>
            <person name="Yang Y."/>
            <person name="Xiong J."/>
            <person name="Zhou Z."/>
            <person name="Huo F."/>
            <person name="Miao W."/>
            <person name="Ran C."/>
            <person name="Liu Y."/>
            <person name="Zhang J."/>
            <person name="Feng J."/>
            <person name="Wang M."/>
            <person name="Wang M."/>
            <person name="Wang L."/>
            <person name="Yao B."/>
        </authorList>
    </citation>
    <scope>NUCLEOTIDE SEQUENCE [LARGE SCALE GENOMIC DNA]</scope>
    <source>
        <strain evidence="1">Wuqing</strain>
    </source>
</reference>
<organism evidence="1 2">
    <name type="scientific">Thelohanellus kitauei</name>
    <name type="common">Myxosporean</name>
    <dbReference type="NCBI Taxonomy" id="669202"/>
    <lineage>
        <taxon>Eukaryota</taxon>
        <taxon>Metazoa</taxon>
        <taxon>Cnidaria</taxon>
        <taxon>Myxozoa</taxon>
        <taxon>Myxosporea</taxon>
        <taxon>Bivalvulida</taxon>
        <taxon>Platysporina</taxon>
        <taxon>Myxobolidae</taxon>
        <taxon>Thelohanellus</taxon>
    </lineage>
</organism>
<comment type="caution">
    <text evidence="1">The sequence shown here is derived from an EMBL/GenBank/DDBJ whole genome shotgun (WGS) entry which is preliminary data.</text>
</comment>
<dbReference type="Proteomes" id="UP000031668">
    <property type="component" value="Unassembled WGS sequence"/>
</dbReference>
<gene>
    <name evidence="1" type="ORF">RF11_08868</name>
</gene>
<proteinExistence type="predicted"/>
<dbReference type="AlphaFoldDB" id="A0A0C2N1S8"/>
<keyword evidence="2" id="KW-1185">Reference proteome</keyword>
<sequence>MLRHILRLWCVDRDGQHNFFWDETDCTTYCKSPHMVTTQKCLNDWGERDLPAGQEEDFKIAFNIYIGKFAPYVKMCTSCDEPMLFDTIEECNKYCIADQTYL</sequence>
<dbReference type="EMBL" id="JWZT01000762">
    <property type="protein sequence ID" value="KII73591.1"/>
    <property type="molecule type" value="Genomic_DNA"/>
</dbReference>
<evidence type="ECO:0000313" key="2">
    <source>
        <dbReference type="Proteomes" id="UP000031668"/>
    </source>
</evidence>
<evidence type="ECO:0008006" key="3">
    <source>
        <dbReference type="Google" id="ProtNLM"/>
    </source>
</evidence>
<name>A0A0C2N1S8_THEKT</name>
<evidence type="ECO:0000313" key="1">
    <source>
        <dbReference type="EMBL" id="KII73591.1"/>
    </source>
</evidence>
<accession>A0A0C2N1S8</accession>
<protein>
    <recommendedName>
        <fullName evidence="3">BPTI/Kunitz inhibitor domain-containing protein</fullName>
    </recommendedName>
</protein>